<evidence type="ECO:0000313" key="3">
    <source>
        <dbReference type="Proteomes" id="UP000015106"/>
    </source>
</evidence>
<dbReference type="Pfam" id="PF04937">
    <property type="entry name" value="DUF659"/>
    <property type="match status" value="1"/>
</dbReference>
<dbReference type="PANTHER" id="PTHR32166:SF63">
    <property type="entry name" value="HAT TRANSPOSON SUPERFAMILY PROTEIN"/>
    <property type="match status" value="1"/>
</dbReference>
<keyword evidence="3" id="KW-1185">Reference proteome</keyword>
<dbReference type="Gramene" id="TuG1812G0700004495.01.T01">
    <property type="protein sequence ID" value="TuG1812G0700004495.01.T01"/>
    <property type="gene ID" value="TuG1812G0700004495.01"/>
</dbReference>
<dbReference type="InterPro" id="IPR007021">
    <property type="entry name" value="DUF659"/>
</dbReference>
<name>A0A8R7R684_TRIUA</name>
<evidence type="ECO:0000259" key="1">
    <source>
        <dbReference type="Pfam" id="PF04937"/>
    </source>
</evidence>
<dbReference type="Proteomes" id="UP000015106">
    <property type="component" value="Chromosome 7"/>
</dbReference>
<protein>
    <recommendedName>
        <fullName evidence="1">DUF659 domain-containing protein</fullName>
    </recommendedName>
</protein>
<dbReference type="EnsemblPlants" id="TuG1812G0700004495.01.T01">
    <property type="protein sequence ID" value="TuG1812G0700004495.01.T01"/>
    <property type="gene ID" value="TuG1812G0700004495.01"/>
</dbReference>
<feature type="domain" description="DUF659" evidence="1">
    <location>
        <begin position="2"/>
        <end position="126"/>
    </location>
</feature>
<sequence>MEKSGCSSIMDSWKSQCGKRSFISAPVHCSKGMHFLRSIDISGITEDMDELVVLFSHVVDDVGPRHIVQVVTNDASPHMKIAWHYVQKKHDHSFFAPLCVVCINLLLDKIAALEHVSEVITKAKEITRFIYGHTLPMELKGSYFQEEILSSSYLKFVAVFITLERLVSARANLVHMFSLPEWVSSSWASQGLFRHILGIVKTDDVFGCAAADVLKVTKPIVDVLYTSEDCPMGILYDTIDSAKEEIKRNLGDNHGPYWDLVDMIWDSYLHSQLHIGHLLNPRVFYKDPSHDDP</sequence>
<proteinExistence type="predicted"/>
<dbReference type="SUPFAM" id="SSF53098">
    <property type="entry name" value="Ribonuclease H-like"/>
    <property type="match status" value="1"/>
</dbReference>
<accession>A0A8R7R684</accession>
<dbReference type="InterPro" id="IPR012337">
    <property type="entry name" value="RNaseH-like_sf"/>
</dbReference>
<reference evidence="2" key="3">
    <citation type="submission" date="2022-06" db="UniProtKB">
        <authorList>
            <consortium name="EnsemblPlants"/>
        </authorList>
    </citation>
    <scope>IDENTIFICATION</scope>
</reference>
<dbReference type="AlphaFoldDB" id="A0A8R7R684"/>
<evidence type="ECO:0000313" key="2">
    <source>
        <dbReference type="EnsemblPlants" id="TuG1812G0700004495.01.T01"/>
    </source>
</evidence>
<reference evidence="2" key="2">
    <citation type="submission" date="2018-03" db="EMBL/GenBank/DDBJ databases">
        <title>The Triticum urartu genome reveals the dynamic nature of wheat genome evolution.</title>
        <authorList>
            <person name="Ling H."/>
            <person name="Ma B."/>
            <person name="Shi X."/>
            <person name="Liu H."/>
            <person name="Dong L."/>
            <person name="Sun H."/>
            <person name="Cao Y."/>
            <person name="Gao Q."/>
            <person name="Zheng S."/>
            <person name="Li Y."/>
            <person name="Yu Y."/>
            <person name="Du H."/>
            <person name="Qi M."/>
            <person name="Li Y."/>
            <person name="Yu H."/>
            <person name="Cui Y."/>
            <person name="Wang N."/>
            <person name="Chen C."/>
            <person name="Wu H."/>
            <person name="Zhao Y."/>
            <person name="Zhang J."/>
            <person name="Li Y."/>
            <person name="Zhou W."/>
            <person name="Zhang B."/>
            <person name="Hu W."/>
            <person name="Eijk M."/>
            <person name="Tang J."/>
            <person name="Witsenboer H."/>
            <person name="Zhao S."/>
            <person name="Li Z."/>
            <person name="Zhang A."/>
            <person name="Wang D."/>
            <person name="Liang C."/>
        </authorList>
    </citation>
    <scope>NUCLEOTIDE SEQUENCE [LARGE SCALE GENOMIC DNA]</scope>
    <source>
        <strain evidence="2">cv. G1812</strain>
    </source>
</reference>
<organism evidence="2 3">
    <name type="scientific">Triticum urartu</name>
    <name type="common">Red wild einkorn</name>
    <name type="synonym">Crithodium urartu</name>
    <dbReference type="NCBI Taxonomy" id="4572"/>
    <lineage>
        <taxon>Eukaryota</taxon>
        <taxon>Viridiplantae</taxon>
        <taxon>Streptophyta</taxon>
        <taxon>Embryophyta</taxon>
        <taxon>Tracheophyta</taxon>
        <taxon>Spermatophyta</taxon>
        <taxon>Magnoliopsida</taxon>
        <taxon>Liliopsida</taxon>
        <taxon>Poales</taxon>
        <taxon>Poaceae</taxon>
        <taxon>BOP clade</taxon>
        <taxon>Pooideae</taxon>
        <taxon>Triticodae</taxon>
        <taxon>Triticeae</taxon>
        <taxon>Triticinae</taxon>
        <taxon>Triticum</taxon>
    </lineage>
</organism>
<dbReference type="PANTHER" id="PTHR32166">
    <property type="entry name" value="OSJNBA0013A04.12 PROTEIN"/>
    <property type="match status" value="1"/>
</dbReference>
<reference evidence="3" key="1">
    <citation type="journal article" date="2013" name="Nature">
        <title>Draft genome of the wheat A-genome progenitor Triticum urartu.</title>
        <authorList>
            <person name="Ling H.Q."/>
            <person name="Zhao S."/>
            <person name="Liu D."/>
            <person name="Wang J."/>
            <person name="Sun H."/>
            <person name="Zhang C."/>
            <person name="Fan H."/>
            <person name="Li D."/>
            <person name="Dong L."/>
            <person name="Tao Y."/>
            <person name="Gao C."/>
            <person name="Wu H."/>
            <person name="Li Y."/>
            <person name="Cui Y."/>
            <person name="Guo X."/>
            <person name="Zheng S."/>
            <person name="Wang B."/>
            <person name="Yu K."/>
            <person name="Liang Q."/>
            <person name="Yang W."/>
            <person name="Lou X."/>
            <person name="Chen J."/>
            <person name="Feng M."/>
            <person name="Jian J."/>
            <person name="Zhang X."/>
            <person name="Luo G."/>
            <person name="Jiang Y."/>
            <person name="Liu J."/>
            <person name="Wang Z."/>
            <person name="Sha Y."/>
            <person name="Zhang B."/>
            <person name="Wu H."/>
            <person name="Tang D."/>
            <person name="Shen Q."/>
            <person name="Xue P."/>
            <person name="Zou S."/>
            <person name="Wang X."/>
            <person name="Liu X."/>
            <person name="Wang F."/>
            <person name="Yang Y."/>
            <person name="An X."/>
            <person name="Dong Z."/>
            <person name="Zhang K."/>
            <person name="Zhang X."/>
            <person name="Luo M.C."/>
            <person name="Dvorak J."/>
            <person name="Tong Y."/>
            <person name="Wang J."/>
            <person name="Yang H."/>
            <person name="Li Z."/>
            <person name="Wang D."/>
            <person name="Zhang A."/>
            <person name="Wang J."/>
        </authorList>
    </citation>
    <scope>NUCLEOTIDE SEQUENCE</scope>
    <source>
        <strain evidence="3">cv. G1812</strain>
    </source>
</reference>